<evidence type="ECO:0000313" key="5">
    <source>
        <dbReference type="Proteomes" id="UP000429958"/>
    </source>
</evidence>
<dbReference type="Proteomes" id="UP000429958">
    <property type="component" value="Unassembled WGS sequence"/>
</dbReference>
<evidence type="ECO:0000256" key="1">
    <source>
        <dbReference type="ARBA" id="ARBA00000022"/>
    </source>
</evidence>
<proteinExistence type="predicted"/>
<keyword evidence="5" id="KW-1185">Reference proteome</keyword>
<dbReference type="NCBIfam" id="TIGR02464">
    <property type="entry name" value="ribofla_fusion"/>
    <property type="match status" value="1"/>
</dbReference>
<protein>
    <submittedName>
        <fullName evidence="4">NADAR family protein</fullName>
    </submittedName>
</protein>
<evidence type="ECO:0000256" key="2">
    <source>
        <dbReference type="ARBA" id="ARBA00000751"/>
    </source>
</evidence>
<gene>
    <name evidence="4" type="ORF">FYJ39_08285</name>
</gene>
<dbReference type="Gene3D" id="1.10.357.40">
    <property type="entry name" value="YbiA-like"/>
    <property type="match status" value="1"/>
</dbReference>
<name>A0A7X2NLK7_9CLOT</name>
<dbReference type="SUPFAM" id="SSF143990">
    <property type="entry name" value="YbiA-like"/>
    <property type="match status" value="1"/>
</dbReference>
<comment type="caution">
    <text evidence="4">The sequence shown here is derived from an EMBL/GenBank/DDBJ whole genome shotgun (WGS) entry which is preliminary data.</text>
</comment>
<dbReference type="Pfam" id="PF08719">
    <property type="entry name" value="NADAR"/>
    <property type="match status" value="1"/>
</dbReference>
<comment type="catalytic activity">
    <reaction evidence="2">
        <text>2,5-diamino-6-hydroxy-4-(5-phosphoribosylamino)-pyrimidine + H2O = 2,5,6-triamino-4-hydroxypyrimidine + D-ribose 5-phosphate</text>
        <dbReference type="Rhea" id="RHEA:23436"/>
        <dbReference type="ChEBI" id="CHEBI:15377"/>
        <dbReference type="ChEBI" id="CHEBI:58614"/>
        <dbReference type="ChEBI" id="CHEBI:78346"/>
        <dbReference type="ChEBI" id="CHEBI:137796"/>
    </reaction>
</comment>
<organism evidence="4 5">
    <name type="scientific">Clostridium porci</name>
    <dbReference type="NCBI Taxonomy" id="2605778"/>
    <lineage>
        <taxon>Bacteria</taxon>
        <taxon>Bacillati</taxon>
        <taxon>Bacillota</taxon>
        <taxon>Clostridia</taxon>
        <taxon>Eubacteriales</taxon>
        <taxon>Clostridiaceae</taxon>
        <taxon>Clostridium</taxon>
    </lineage>
</organism>
<evidence type="ECO:0000313" key="4">
    <source>
        <dbReference type="EMBL" id="MSS36568.1"/>
    </source>
</evidence>
<dbReference type="AlphaFoldDB" id="A0A7X2NLK7"/>
<evidence type="ECO:0000259" key="3">
    <source>
        <dbReference type="Pfam" id="PF08719"/>
    </source>
</evidence>
<comment type="catalytic activity">
    <reaction evidence="1">
        <text>5-amino-6-(5-phospho-D-ribosylamino)uracil + H2O = 5,6-diaminouracil + D-ribose 5-phosphate</text>
        <dbReference type="Rhea" id="RHEA:55020"/>
        <dbReference type="ChEBI" id="CHEBI:15377"/>
        <dbReference type="ChEBI" id="CHEBI:46252"/>
        <dbReference type="ChEBI" id="CHEBI:58453"/>
        <dbReference type="ChEBI" id="CHEBI:78346"/>
    </reaction>
</comment>
<reference evidence="4 5" key="1">
    <citation type="submission" date="2019-08" db="EMBL/GenBank/DDBJ databases">
        <title>In-depth cultivation of the pig gut microbiome towards novel bacterial diversity and tailored functional studies.</title>
        <authorList>
            <person name="Wylensek D."/>
            <person name="Hitch T.C.A."/>
            <person name="Clavel T."/>
        </authorList>
    </citation>
    <scope>NUCLEOTIDE SEQUENCE [LARGE SCALE GENOMIC DNA]</scope>
    <source>
        <strain evidence="4 5">WCA-389-WT-23D1</strain>
    </source>
</reference>
<dbReference type="EMBL" id="VUMD01000006">
    <property type="protein sequence ID" value="MSS36568.1"/>
    <property type="molecule type" value="Genomic_DNA"/>
</dbReference>
<accession>A0A7X2NLK7</accession>
<dbReference type="CDD" id="cd15457">
    <property type="entry name" value="NADAR"/>
    <property type="match status" value="1"/>
</dbReference>
<dbReference type="InterPro" id="IPR012816">
    <property type="entry name" value="NADAR"/>
</dbReference>
<feature type="domain" description="NADAR" evidence="3">
    <location>
        <begin position="28"/>
        <end position="161"/>
    </location>
</feature>
<dbReference type="InterPro" id="IPR037238">
    <property type="entry name" value="YbiA-like_sf"/>
</dbReference>
<sequence>MRRLLTAKEFEEYLQDQQEKASIAAFRDEFDFLSNFYPVKIRYNGVTFHNAEAAFQAQKDPARSKEFAILAPAEAKRLGRRVNLRNNWEDIKVVEMIGILQAKFQQNPEFLKKLLDTGDKVLIEGNTWHDNYWGSCHCAKCKNQGQNMLGRSLMQLREAFRKEIEGYAGN</sequence>